<organism evidence="1 2">
    <name type="scientific">Salinimicrobium oceani</name>
    <dbReference type="NCBI Taxonomy" id="2722702"/>
    <lineage>
        <taxon>Bacteria</taxon>
        <taxon>Pseudomonadati</taxon>
        <taxon>Bacteroidota</taxon>
        <taxon>Flavobacteriia</taxon>
        <taxon>Flavobacteriales</taxon>
        <taxon>Flavobacteriaceae</taxon>
        <taxon>Salinimicrobium</taxon>
    </lineage>
</organism>
<sequence>MPGKHEKLYGVKEQKKKTVYDFIFEYTDSKYDIRYDELGHDFQISLKDQNEWEILDVNSFLIELAQSNIEVTPAKLEIFLRS</sequence>
<dbReference type="Proteomes" id="UP000703674">
    <property type="component" value="Unassembled WGS sequence"/>
</dbReference>
<gene>
    <name evidence="1" type="ORF">HC175_21920</name>
</gene>
<dbReference type="EMBL" id="JAAVJR010001302">
    <property type="protein sequence ID" value="NJW55574.1"/>
    <property type="molecule type" value="Genomic_DNA"/>
</dbReference>
<reference evidence="1 2" key="1">
    <citation type="submission" date="2020-03" db="EMBL/GenBank/DDBJ databases">
        <title>Salinimicrobium sp. nov, isolated from SCS.</title>
        <authorList>
            <person name="Cao W.R."/>
        </authorList>
    </citation>
    <scope>NUCLEOTIDE SEQUENCE [LARGE SCALE GENOMIC DNA]</scope>
    <source>
        <strain evidence="2">J15B91</strain>
    </source>
</reference>
<protein>
    <submittedName>
        <fullName evidence="1">Virulence-associated E family protein</fullName>
    </submittedName>
</protein>
<evidence type="ECO:0000313" key="1">
    <source>
        <dbReference type="EMBL" id="NJW55574.1"/>
    </source>
</evidence>
<evidence type="ECO:0000313" key="2">
    <source>
        <dbReference type="Proteomes" id="UP000703674"/>
    </source>
</evidence>
<accession>A0ABX1D7A6</accession>
<feature type="non-terminal residue" evidence="1">
    <location>
        <position position="82"/>
    </location>
</feature>
<proteinExistence type="predicted"/>
<keyword evidence="2" id="KW-1185">Reference proteome</keyword>
<comment type="caution">
    <text evidence="1">The sequence shown here is derived from an EMBL/GenBank/DDBJ whole genome shotgun (WGS) entry which is preliminary data.</text>
</comment>
<name>A0ABX1D7A6_9FLAO</name>